<proteinExistence type="predicted"/>
<dbReference type="InterPro" id="IPR024521">
    <property type="entry name" value="ArsS-like_C"/>
</dbReference>
<dbReference type="Pfam" id="PF12345">
    <property type="entry name" value="DUF3641"/>
    <property type="match status" value="1"/>
</dbReference>
<keyword evidence="4" id="KW-0408">Iron</keyword>
<organism evidence="7 8">
    <name type="scientific">Pelotalea chapellei</name>
    <dbReference type="NCBI Taxonomy" id="44671"/>
    <lineage>
        <taxon>Bacteria</taxon>
        <taxon>Pseudomonadati</taxon>
        <taxon>Thermodesulfobacteriota</taxon>
        <taxon>Desulfuromonadia</taxon>
        <taxon>Geobacterales</taxon>
        <taxon>Geobacteraceae</taxon>
        <taxon>Pelotalea</taxon>
    </lineage>
</organism>
<dbReference type="SFLD" id="SFLDS00029">
    <property type="entry name" value="Radical_SAM"/>
    <property type="match status" value="1"/>
</dbReference>
<accession>A0ABS5U6Q2</accession>
<evidence type="ECO:0000313" key="8">
    <source>
        <dbReference type="Proteomes" id="UP000784128"/>
    </source>
</evidence>
<dbReference type="EMBL" id="JAHDYS010000004">
    <property type="protein sequence ID" value="MBT1071342.1"/>
    <property type="molecule type" value="Genomic_DNA"/>
</dbReference>
<dbReference type="Gene3D" id="3.20.20.70">
    <property type="entry name" value="Aldolase class I"/>
    <property type="match status" value="1"/>
</dbReference>
<feature type="domain" description="Arsenosugar biosynthesis radical SAM protein ArsS-like C-terminal" evidence="6">
    <location>
        <begin position="183"/>
        <end position="311"/>
    </location>
</feature>
<dbReference type="PANTHER" id="PTHR43728">
    <property type="entry name" value="SLR0304 PROTEIN"/>
    <property type="match status" value="1"/>
</dbReference>
<dbReference type="PROSITE" id="PS51257">
    <property type="entry name" value="PROKAR_LIPOPROTEIN"/>
    <property type="match status" value="1"/>
</dbReference>
<dbReference type="InterPro" id="IPR013785">
    <property type="entry name" value="Aldolase_TIM"/>
</dbReference>
<protein>
    <submittedName>
        <fullName evidence="7">Arsenosugar biosynthesis radical SAM protein ArsS</fullName>
    </submittedName>
</protein>
<reference evidence="7 8" key="1">
    <citation type="submission" date="2021-05" db="EMBL/GenBank/DDBJ databases">
        <title>The draft genome of Geobacter chapellei DSM 13688.</title>
        <authorList>
            <person name="Xu Z."/>
            <person name="Masuda Y."/>
            <person name="Itoh H."/>
            <person name="Senoo K."/>
        </authorList>
    </citation>
    <scope>NUCLEOTIDE SEQUENCE [LARGE SCALE GENOMIC DNA]</scope>
    <source>
        <strain evidence="7 8">DSM 13688</strain>
    </source>
</reference>
<comment type="cofactor">
    <cofactor evidence="1">
        <name>[4Fe-4S] cluster</name>
        <dbReference type="ChEBI" id="CHEBI:49883"/>
    </cofactor>
</comment>
<dbReference type="InterPro" id="IPR026351">
    <property type="entry name" value="rSAM_ArsS-like"/>
</dbReference>
<dbReference type="NCBIfam" id="TIGR04167">
    <property type="entry name" value="rSAM_SeCys"/>
    <property type="match status" value="1"/>
</dbReference>
<comment type="caution">
    <text evidence="7">The sequence shown here is derived from an EMBL/GenBank/DDBJ whole genome shotgun (WGS) entry which is preliminary data.</text>
</comment>
<dbReference type="InterPro" id="IPR058240">
    <property type="entry name" value="rSAM_sf"/>
</dbReference>
<keyword evidence="2" id="KW-0949">S-adenosyl-L-methionine</keyword>
<gene>
    <name evidence="7" type="primary">arsS</name>
    <name evidence="7" type="ORF">KJB30_06090</name>
</gene>
<dbReference type="PANTHER" id="PTHR43728:SF1">
    <property type="entry name" value="FE-S OXIDOREDUCTASE"/>
    <property type="match status" value="1"/>
</dbReference>
<keyword evidence="8" id="KW-1185">Reference proteome</keyword>
<name>A0ABS5U6Q2_9BACT</name>
<evidence type="ECO:0000256" key="1">
    <source>
        <dbReference type="ARBA" id="ARBA00001966"/>
    </source>
</evidence>
<dbReference type="RefSeq" id="WP_214297050.1">
    <property type="nucleotide sequence ID" value="NZ_JAHDYS010000004.1"/>
</dbReference>
<dbReference type="SUPFAM" id="SSF102114">
    <property type="entry name" value="Radical SAM enzymes"/>
    <property type="match status" value="1"/>
</dbReference>
<keyword evidence="3" id="KW-0479">Metal-binding</keyword>
<keyword evidence="5" id="KW-0411">Iron-sulfur</keyword>
<dbReference type="Proteomes" id="UP000784128">
    <property type="component" value="Unassembled WGS sequence"/>
</dbReference>
<dbReference type="InterPro" id="IPR007197">
    <property type="entry name" value="rSAM"/>
</dbReference>
<evidence type="ECO:0000313" key="7">
    <source>
        <dbReference type="EMBL" id="MBT1071342.1"/>
    </source>
</evidence>
<evidence type="ECO:0000256" key="4">
    <source>
        <dbReference type="ARBA" id="ARBA00023004"/>
    </source>
</evidence>
<evidence type="ECO:0000256" key="3">
    <source>
        <dbReference type="ARBA" id="ARBA00022723"/>
    </source>
</evidence>
<evidence type="ECO:0000256" key="5">
    <source>
        <dbReference type="ARBA" id="ARBA00023014"/>
    </source>
</evidence>
<dbReference type="CDD" id="cd01335">
    <property type="entry name" value="Radical_SAM"/>
    <property type="match status" value="1"/>
</dbReference>
<evidence type="ECO:0000256" key="2">
    <source>
        <dbReference type="ARBA" id="ARBA00022691"/>
    </source>
</evidence>
<evidence type="ECO:0000259" key="6">
    <source>
        <dbReference type="Pfam" id="PF12345"/>
    </source>
</evidence>
<sequence>MNTCDFKKELERHNLQLTRAETTALQVNIGLACDLACRHCHLEAGPARTEMMDEETVSAVIQCARRLPFNTIDITGGAPELLPFLPHMIESLAPLAPHLIVRTNLVSLARPESKLLPELYRHHKVIISASLPATNASQTESQRGSGVWATSLSMLKELNRIGYGVEGSGLQLDLISNPAGAFLPAGQAQTERRYRQDLQRRHGIVFTNLYTFANVPLGRFRAWLEQSGNLDSYLKKLSGSFNSCTVAGLMCRSQISVDWNGFLYDCDFNLAAGLHHGERRIHISELKQLPACGTAVPVGDHCYACTAGSGFT</sequence>